<comment type="caution">
    <text evidence="2">The sequence shown here is derived from an EMBL/GenBank/DDBJ whole genome shotgun (WGS) entry which is preliminary data.</text>
</comment>
<sequence>MKVVGLYIYPVKSTGARAISSTYAERAGLTGDREWMVVDAAGELVSARECPELLAITADNHGTGIAADLQLSRAGMPQLHVTYPTGGHLPVSMFGRPPLPALHAGADADAWLREATGRADIQLVWCDDPARRTLNPAWSTADDHARFPDGSPMTLLSLASLKQLNAWQRESNPAAEPLSPLRFRPNIIIDGDEPFAEDDWQQVQIGTLHLRVAHAIDRCSMTLIDPVTRERGKEPIRTLARHRAWDGKTWFCSHLLPDNEATVSIGDHVEAR</sequence>
<evidence type="ECO:0000259" key="1">
    <source>
        <dbReference type="PROSITE" id="PS51340"/>
    </source>
</evidence>
<accession>A0A561E102</accession>
<dbReference type="SUPFAM" id="SSF141673">
    <property type="entry name" value="MOSC N-terminal domain-like"/>
    <property type="match status" value="1"/>
</dbReference>
<dbReference type="PROSITE" id="PS51340">
    <property type="entry name" value="MOSC"/>
    <property type="match status" value="1"/>
</dbReference>
<dbReference type="AlphaFoldDB" id="A0A561E102"/>
<dbReference type="EMBL" id="VIVQ01000003">
    <property type="protein sequence ID" value="TWE09271.1"/>
    <property type="molecule type" value="Genomic_DNA"/>
</dbReference>
<dbReference type="PANTHER" id="PTHR14237">
    <property type="entry name" value="MOLYBDOPTERIN COFACTOR SULFURASE MOSC"/>
    <property type="match status" value="1"/>
</dbReference>
<reference evidence="2 3" key="1">
    <citation type="submission" date="2019-06" db="EMBL/GenBank/DDBJ databases">
        <title>Sequencing the genomes of 1000 actinobacteria strains.</title>
        <authorList>
            <person name="Klenk H.-P."/>
        </authorList>
    </citation>
    <scope>NUCLEOTIDE SEQUENCE [LARGE SCALE GENOMIC DNA]</scope>
    <source>
        <strain evidence="2 3">DSM 19560</strain>
    </source>
</reference>
<dbReference type="InterPro" id="IPR011037">
    <property type="entry name" value="Pyrv_Knase-like_insert_dom_sf"/>
</dbReference>
<dbReference type="Pfam" id="PF03476">
    <property type="entry name" value="MOSC_N"/>
    <property type="match status" value="1"/>
</dbReference>
<evidence type="ECO:0000313" key="2">
    <source>
        <dbReference type="EMBL" id="TWE09271.1"/>
    </source>
</evidence>
<dbReference type="GO" id="GO:0003824">
    <property type="term" value="F:catalytic activity"/>
    <property type="evidence" value="ECO:0007669"/>
    <property type="project" value="InterPro"/>
</dbReference>
<dbReference type="SUPFAM" id="SSF50800">
    <property type="entry name" value="PK beta-barrel domain-like"/>
    <property type="match status" value="1"/>
</dbReference>
<dbReference type="Pfam" id="PF03473">
    <property type="entry name" value="MOSC"/>
    <property type="match status" value="1"/>
</dbReference>
<dbReference type="GO" id="GO:0030170">
    <property type="term" value="F:pyridoxal phosphate binding"/>
    <property type="evidence" value="ECO:0007669"/>
    <property type="project" value="InterPro"/>
</dbReference>
<protein>
    <recommendedName>
        <fullName evidence="1">MOSC domain-containing protein</fullName>
    </recommendedName>
</protein>
<feature type="domain" description="MOSC" evidence="1">
    <location>
        <begin position="127"/>
        <end position="272"/>
    </location>
</feature>
<keyword evidence="3" id="KW-1185">Reference proteome</keyword>
<evidence type="ECO:0000313" key="3">
    <source>
        <dbReference type="Proteomes" id="UP000318297"/>
    </source>
</evidence>
<dbReference type="Proteomes" id="UP000318297">
    <property type="component" value="Unassembled WGS sequence"/>
</dbReference>
<dbReference type="GO" id="GO:0030151">
    <property type="term" value="F:molybdenum ion binding"/>
    <property type="evidence" value="ECO:0007669"/>
    <property type="project" value="InterPro"/>
</dbReference>
<organism evidence="2 3">
    <name type="scientific">Rudaeicoccus suwonensis</name>
    <dbReference type="NCBI Taxonomy" id="657409"/>
    <lineage>
        <taxon>Bacteria</taxon>
        <taxon>Bacillati</taxon>
        <taxon>Actinomycetota</taxon>
        <taxon>Actinomycetes</taxon>
        <taxon>Micrococcales</taxon>
        <taxon>Dermacoccaceae</taxon>
        <taxon>Rudaeicoccus</taxon>
    </lineage>
</organism>
<dbReference type="InterPro" id="IPR005302">
    <property type="entry name" value="MoCF_Sase_C"/>
</dbReference>
<gene>
    <name evidence="2" type="ORF">BKA23_2971</name>
</gene>
<dbReference type="PANTHER" id="PTHR14237:SF19">
    <property type="entry name" value="MITOCHONDRIAL AMIDOXIME REDUCING COMPONENT 1"/>
    <property type="match status" value="1"/>
</dbReference>
<proteinExistence type="predicted"/>
<name>A0A561E102_9MICO</name>
<dbReference type="InterPro" id="IPR005303">
    <property type="entry name" value="MOCOS_middle"/>
</dbReference>